<dbReference type="AlphaFoldDB" id="A0AAW0N0R6"/>
<proteinExistence type="predicted"/>
<organism evidence="2 3">
    <name type="scientific">Mugilogobius chulae</name>
    <name type="common">yellowstripe goby</name>
    <dbReference type="NCBI Taxonomy" id="88201"/>
    <lineage>
        <taxon>Eukaryota</taxon>
        <taxon>Metazoa</taxon>
        <taxon>Chordata</taxon>
        <taxon>Craniata</taxon>
        <taxon>Vertebrata</taxon>
        <taxon>Euteleostomi</taxon>
        <taxon>Actinopterygii</taxon>
        <taxon>Neopterygii</taxon>
        <taxon>Teleostei</taxon>
        <taxon>Neoteleostei</taxon>
        <taxon>Acanthomorphata</taxon>
        <taxon>Gobiaria</taxon>
        <taxon>Gobiiformes</taxon>
        <taxon>Gobioidei</taxon>
        <taxon>Gobiidae</taxon>
        <taxon>Gobionellinae</taxon>
        <taxon>Mugilogobius</taxon>
    </lineage>
</organism>
<accession>A0AAW0N0R6</accession>
<evidence type="ECO:0000313" key="3">
    <source>
        <dbReference type="Proteomes" id="UP001460270"/>
    </source>
</evidence>
<dbReference type="Proteomes" id="UP001460270">
    <property type="component" value="Unassembled WGS sequence"/>
</dbReference>
<sequence>MPVEKARRNLWPSQKRKREETDTEESEEFQAADESDSEPSDPPSEPLSEPSEKTESARKRVQIAEKHKKWKKSLSAEVAQKIKNKLSPLKNRTLGKRLAVDPNQRTPELRKRLIKTRLEVRLERLKPQV</sequence>
<keyword evidence="3" id="KW-1185">Reference proteome</keyword>
<dbReference type="EMBL" id="JBBPFD010000020">
    <property type="protein sequence ID" value="KAK7883910.1"/>
    <property type="molecule type" value="Genomic_DNA"/>
</dbReference>
<comment type="caution">
    <text evidence="2">The sequence shown here is derived from an EMBL/GenBank/DDBJ whole genome shotgun (WGS) entry which is preliminary data.</text>
</comment>
<evidence type="ECO:0000313" key="2">
    <source>
        <dbReference type="EMBL" id="KAK7883910.1"/>
    </source>
</evidence>
<feature type="region of interest" description="Disordered" evidence="1">
    <location>
        <begin position="1"/>
        <end position="69"/>
    </location>
</feature>
<protein>
    <submittedName>
        <fullName evidence="2">Uncharacterized protein</fullName>
    </submittedName>
</protein>
<gene>
    <name evidence="2" type="ORF">WMY93_027033</name>
</gene>
<reference evidence="3" key="1">
    <citation type="submission" date="2024-04" db="EMBL/GenBank/DDBJ databases">
        <title>Salinicola lusitanus LLJ914,a marine bacterium isolated from the Okinawa Trough.</title>
        <authorList>
            <person name="Li J."/>
        </authorList>
    </citation>
    <scope>NUCLEOTIDE SEQUENCE [LARGE SCALE GENOMIC DNA]</scope>
</reference>
<name>A0AAW0N0R6_9GOBI</name>
<feature type="compositionally biased region" description="Basic and acidic residues" evidence="1">
    <location>
        <begin position="50"/>
        <end position="65"/>
    </location>
</feature>
<evidence type="ECO:0000256" key="1">
    <source>
        <dbReference type="SAM" id="MobiDB-lite"/>
    </source>
</evidence>
<feature type="compositionally biased region" description="Acidic residues" evidence="1">
    <location>
        <begin position="21"/>
        <end position="39"/>
    </location>
</feature>